<dbReference type="InterPro" id="IPR011854">
    <property type="entry name" value="HypE"/>
</dbReference>
<dbReference type="Gene3D" id="3.90.650.10">
    <property type="entry name" value="PurM-like C-terminal domain"/>
    <property type="match status" value="1"/>
</dbReference>
<organism evidence="4 5">
    <name type="scientific">Candidatus Desulfolinea nitratireducens</name>
    <dbReference type="NCBI Taxonomy" id="2841698"/>
    <lineage>
        <taxon>Bacteria</taxon>
        <taxon>Bacillati</taxon>
        <taxon>Chloroflexota</taxon>
        <taxon>Anaerolineae</taxon>
        <taxon>Anaerolineales</taxon>
        <taxon>Anaerolineales incertae sedis</taxon>
        <taxon>Candidatus Desulfolinea</taxon>
    </lineage>
</organism>
<dbReference type="CDD" id="cd02197">
    <property type="entry name" value="HypE"/>
    <property type="match status" value="1"/>
</dbReference>
<name>A0A8J6NKI9_9CHLR</name>
<gene>
    <name evidence="4" type="primary">hypE</name>
    <name evidence="4" type="ORF">H8E29_04380</name>
</gene>
<accession>A0A8J6NKI9</accession>
<dbReference type="Gene3D" id="3.30.1330.10">
    <property type="entry name" value="PurM-like, N-terminal domain"/>
    <property type="match status" value="1"/>
</dbReference>
<dbReference type="NCBIfam" id="TIGR02124">
    <property type="entry name" value="hypE"/>
    <property type="match status" value="1"/>
</dbReference>
<evidence type="ECO:0000313" key="4">
    <source>
        <dbReference type="EMBL" id="MBC8334479.1"/>
    </source>
</evidence>
<feature type="domain" description="PurM-like C-terminal" evidence="3">
    <location>
        <begin position="180"/>
        <end position="330"/>
    </location>
</feature>
<feature type="domain" description="PurM-like N-terminal" evidence="2">
    <location>
        <begin position="64"/>
        <end position="168"/>
    </location>
</feature>
<dbReference type="InterPro" id="IPR016188">
    <property type="entry name" value="PurM-like_N"/>
</dbReference>
<dbReference type="AlphaFoldDB" id="A0A8J6NKI9"/>
<dbReference type="PANTHER" id="PTHR30303">
    <property type="entry name" value="HYDROGENASE ISOENZYMES FORMATION PROTEIN HYPE"/>
    <property type="match status" value="1"/>
</dbReference>
<evidence type="ECO:0000313" key="5">
    <source>
        <dbReference type="Proteomes" id="UP000614469"/>
    </source>
</evidence>
<evidence type="ECO:0000259" key="2">
    <source>
        <dbReference type="Pfam" id="PF00586"/>
    </source>
</evidence>
<dbReference type="SUPFAM" id="SSF55326">
    <property type="entry name" value="PurM N-terminal domain-like"/>
    <property type="match status" value="1"/>
</dbReference>
<dbReference type="SUPFAM" id="SSF56042">
    <property type="entry name" value="PurM C-terminal domain-like"/>
    <property type="match status" value="1"/>
</dbReference>
<dbReference type="PIRSF" id="PIRSF005644">
    <property type="entry name" value="Hdrgns_mtr_HypE"/>
    <property type="match status" value="1"/>
</dbReference>
<proteinExistence type="inferred from homology"/>
<dbReference type="GO" id="GO:0051604">
    <property type="term" value="P:protein maturation"/>
    <property type="evidence" value="ECO:0007669"/>
    <property type="project" value="TreeGrafter"/>
</dbReference>
<dbReference type="Pfam" id="PF00586">
    <property type="entry name" value="AIRS"/>
    <property type="match status" value="1"/>
</dbReference>
<dbReference type="Proteomes" id="UP000614469">
    <property type="component" value="Unassembled WGS sequence"/>
</dbReference>
<dbReference type="Pfam" id="PF02769">
    <property type="entry name" value="AIRS_C"/>
    <property type="match status" value="1"/>
</dbReference>
<evidence type="ECO:0000256" key="1">
    <source>
        <dbReference type="ARBA" id="ARBA00006243"/>
    </source>
</evidence>
<reference evidence="4 5" key="1">
    <citation type="submission" date="2020-08" db="EMBL/GenBank/DDBJ databases">
        <title>Bridging the membrane lipid divide: bacteria of the FCB group superphylum have the potential to synthesize archaeal ether lipids.</title>
        <authorList>
            <person name="Villanueva L."/>
            <person name="Von Meijenfeldt F.A.B."/>
            <person name="Westbye A.B."/>
            <person name="Yadav S."/>
            <person name="Hopmans E.C."/>
            <person name="Dutilh B.E."/>
            <person name="Sinninghe Damste J.S."/>
        </authorList>
    </citation>
    <scope>NUCLEOTIDE SEQUENCE [LARGE SCALE GENOMIC DNA]</scope>
    <source>
        <strain evidence="4">NIOZ-UU36</strain>
    </source>
</reference>
<protein>
    <submittedName>
        <fullName evidence="4">Hydrogenase expression/formation protein HypE</fullName>
    </submittedName>
</protein>
<dbReference type="PANTHER" id="PTHR30303:SF0">
    <property type="entry name" value="CARBAMOYL DEHYDRATASE HYPE"/>
    <property type="match status" value="1"/>
</dbReference>
<dbReference type="InterPro" id="IPR036921">
    <property type="entry name" value="PurM-like_N_sf"/>
</dbReference>
<dbReference type="InterPro" id="IPR036676">
    <property type="entry name" value="PurM-like_C_sf"/>
</dbReference>
<sequence>MSNPSFDGWTCPIPLKNYPTIVMGHGSGGKMMNDLIAHLFAPLFDNDLLGQMGDSTTLDMASFKGGRMAFSTDSFVVSPIIFPGGDIGDLAVNGTVNDIAMSGAKPLYLSAGFILEEGLPMETLGEIAASMARAAKEAGVQVVTGDTKVVNKGHGDGIFINTSGFGLIPDGIDIAAKNARPGDMILVSGTMGDHGMAIMSKREGLEFESEIISDTAPLHGLIAEMLDVTKEIHCLRDATRGGLSAVLNELADVSKVGIEFEEMKVPVNPAVNAACEMLGLDPFYIANEGKLVAIVAPKDAEAVLERMRKHQYGKEAVIIGTVTEAHPKRVVAKTAIGGSRVVDLPAGELLPRIC</sequence>
<comment type="caution">
    <text evidence="4">The sequence shown here is derived from an EMBL/GenBank/DDBJ whole genome shotgun (WGS) entry which is preliminary data.</text>
</comment>
<evidence type="ECO:0000259" key="3">
    <source>
        <dbReference type="Pfam" id="PF02769"/>
    </source>
</evidence>
<comment type="similarity">
    <text evidence="1">Belongs to the HypE family.</text>
</comment>
<dbReference type="EMBL" id="JACNJN010000068">
    <property type="protein sequence ID" value="MBC8334479.1"/>
    <property type="molecule type" value="Genomic_DNA"/>
</dbReference>
<dbReference type="InterPro" id="IPR010918">
    <property type="entry name" value="PurM-like_C_dom"/>
</dbReference>